<dbReference type="STRING" id="1121400.SAMN02746065_101337"/>
<organism evidence="1 2">
    <name type="scientific">Desulfocicer vacuolatum DSM 3385</name>
    <dbReference type="NCBI Taxonomy" id="1121400"/>
    <lineage>
        <taxon>Bacteria</taxon>
        <taxon>Pseudomonadati</taxon>
        <taxon>Thermodesulfobacteriota</taxon>
        <taxon>Desulfobacteria</taxon>
        <taxon>Desulfobacterales</taxon>
        <taxon>Desulfobacteraceae</taxon>
        <taxon>Desulfocicer</taxon>
    </lineage>
</organism>
<name>A0A1W1YST4_9BACT</name>
<sequence length="30" mass="3350">MVLPSVTVEWVVSKAHVPLIILYKISAKDL</sequence>
<gene>
    <name evidence="1" type="ORF">SAMN02746065_101337</name>
</gene>
<evidence type="ECO:0000313" key="2">
    <source>
        <dbReference type="Proteomes" id="UP000192418"/>
    </source>
</evidence>
<dbReference type="EMBL" id="FWXY01000001">
    <property type="protein sequence ID" value="SMC39267.1"/>
    <property type="molecule type" value="Genomic_DNA"/>
</dbReference>
<keyword evidence="2" id="KW-1185">Reference proteome</keyword>
<reference evidence="1 2" key="1">
    <citation type="submission" date="2017-04" db="EMBL/GenBank/DDBJ databases">
        <authorList>
            <person name="Afonso C.L."/>
            <person name="Miller P.J."/>
            <person name="Scott M.A."/>
            <person name="Spackman E."/>
            <person name="Goraichik I."/>
            <person name="Dimitrov K.M."/>
            <person name="Suarez D.L."/>
            <person name="Swayne D.E."/>
        </authorList>
    </citation>
    <scope>NUCLEOTIDE SEQUENCE [LARGE SCALE GENOMIC DNA]</scope>
    <source>
        <strain evidence="1 2">DSM 3385</strain>
    </source>
</reference>
<accession>A0A1W1YST4</accession>
<proteinExistence type="predicted"/>
<dbReference type="Proteomes" id="UP000192418">
    <property type="component" value="Unassembled WGS sequence"/>
</dbReference>
<dbReference type="AlphaFoldDB" id="A0A1W1YST4"/>
<protein>
    <submittedName>
        <fullName evidence="1">Uncharacterized protein</fullName>
    </submittedName>
</protein>
<evidence type="ECO:0000313" key="1">
    <source>
        <dbReference type="EMBL" id="SMC39267.1"/>
    </source>
</evidence>